<gene>
    <name evidence="1" type="ORF">UW82_C0032G0001</name>
</gene>
<reference evidence="1 2" key="1">
    <citation type="journal article" date="2015" name="Nature">
        <title>rRNA introns, odd ribosomes, and small enigmatic genomes across a large radiation of phyla.</title>
        <authorList>
            <person name="Brown C.T."/>
            <person name="Hug L.A."/>
            <person name="Thomas B.C."/>
            <person name="Sharon I."/>
            <person name="Castelle C.J."/>
            <person name="Singh A."/>
            <person name="Wilkins M.J."/>
            <person name="Williams K.H."/>
            <person name="Banfield J.F."/>
        </authorList>
    </citation>
    <scope>NUCLEOTIDE SEQUENCE [LARGE SCALE GENOMIC DNA]</scope>
</reference>
<organism evidence="1 2">
    <name type="scientific">candidate division WWE3 bacterium GW2011_GWC2_44_9</name>
    <dbReference type="NCBI Taxonomy" id="1619125"/>
    <lineage>
        <taxon>Bacteria</taxon>
        <taxon>Katanobacteria</taxon>
    </lineage>
</organism>
<dbReference type="AlphaFoldDB" id="A0A0G1NHU3"/>
<name>A0A0G1NHU3_UNCKA</name>
<protein>
    <submittedName>
        <fullName evidence="1">Uncharacterized protein</fullName>
    </submittedName>
</protein>
<evidence type="ECO:0000313" key="2">
    <source>
        <dbReference type="Proteomes" id="UP000034504"/>
    </source>
</evidence>
<feature type="non-terminal residue" evidence="1">
    <location>
        <position position="1"/>
    </location>
</feature>
<comment type="caution">
    <text evidence="1">The sequence shown here is derived from an EMBL/GenBank/DDBJ whole genome shotgun (WGS) entry which is preliminary data.</text>
</comment>
<dbReference type="Proteomes" id="UP000034504">
    <property type="component" value="Unassembled WGS sequence"/>
</dbReference>
<evidence type="ECO:0000313" key="1">
    <source>
        <dbReference type="EMBL" id="KKT83794.1"/>
    </source>
</evidence>
<proteinExistence type="predicted"/>
<dbReference type="PATRIC" id="fig|1619125.3.peg.591"/>
<sequence length="1185" mass="122153">GIGTTGPDRLLDLLDASNPQLRLTQADGTVYADFQMASTGDLVIGVDGVTSQLVLDNGGNVGIGTTGPGASLHVVGGTGGGTDLLKLTSVVAGSVTTARNVHLLYYDTDGDAIYDQADKDGVNQVRLRSAGISYLNGGNVGIGTTGPGAKLDVIYPGTTGTSLIAFRAFGYDSDSYFGVSNDANNSANIALYRSDTTKMFEVLGHTGQAYFSGNVGIGTTSPNAKLEISATGAVIPRITSSDGLGDAGLRFYSGSTFKGQVGWDYSSNVMGIYGAADSGTPVISIISGNVGIGTTAPGVKLEVNSTTDANIIINRPVAESATYGLTFRSLTTAPASIDLAAVKAITTDLGVTPEGQLGLYTYGSAAGALTERVRIDQNGNVGIGTTGPGYPLHIVKDGTFVNSASGVLVVGGATDTTEVLSLGYDTTNDFGYIFAADVGSSYDDLVLQPAGGNVGIGTTAPGAKLEVAGDTILGADSGADKLFINDYGNNYAYITAGYIDRDKSVGLDFQYRNSAGALADGMKIQSDGDIEIMNGNVGIGTTAPGAKLHVSGTSSALEIIEGSGISGWLRFDEAGTTRGYLGYGDAGQLFTDQLTDSIALRAQNALQLGSGTGADLTIDTNGNVGIGTTAPNTMLEIAGTSNQLRLAYSSSYYTNLTIDSAGMLTVAPNGTTAATFSQSANTFTLPTSFTAAGDVSVAYDLQFTNQTASYIKADGPLTIQSGESFENLDLTLDPSGTGAVVVASGSDLELATSYKVVFDNDDTGDSYMKHDTTNNWLTVFTDGTEVARFKSDGAIDANAAVNANAFDLAENYPTMDTALEPGDVVELYDAEGELGDAKYLVKKFDPASGGAVIGVVSSKPGVVLGGGSFMSDTCQQVNSGTEGEEAVRADLQEKAVADELGAEELSVQDSQAIEDKISSCKASTQVPVALAGRIPVKVDDINGKVSVGDLLTASTVNVGMASKAIGEGWVLGRAMSKDENGTVIMFVMMSYYNPADTAAATGTLESSSSATLASELDSDLKLYSDLYVLGVSSLKDVEISGELKVGELTIYAEDGYMAIDNLFGGLSLMKSAKGNIDVFAGKLVFTVDGGIKAFGNLELAGDLKLGGKIIAGESVRGSIVIPQGQTSYDVVMDWDSAPESVVATPNYDARVWVGEITGTGFTLNVETFGKQEAVEEKKVYWIAVW</sequence>
<accession>A0A0G1NHU3</accession>
<dbReference type="EMBL" id="LCJU01000032">
    <property type="protein sequence ID" value="KKT83794.1"/>
    <property type="molecule type" value="Genomic_DNA"/>
</dbReference>